<organism evidence="1 2">
    <name type="scientific">Vaccinium darrowii</name>
    <dbReference type="NCBI Taxonomy" id="229202"/>
    <lineage>
        <taxon>Eukaryota</taxon>
        <taxon>Viridiplantae</taxon>
        <taxon>Streptophyta</taxon>
        <taxon>Embryophyta</taxon>
        <taxon>Tracheophyta</taxon>
        <taxon>Spermatophyta</taxon>
        <taxon>Magnoliopsida</taxon>
        <taxon>eudicotyledons</taxon>
        <taxon>Gunneridae</taxon>
        <taxon>Pentapetalae</taxon>
        <taxon>asterids</taxon>
        <taxon>Ericales</taxon>
        <taxon>Ericaceae</taxon>
        <taxon>Vaccinioideae</taxon>
        <taxon>Vaccinieae</taxon>
        <taxon>Vaccinium</taxon>
    </lineage>
</organism>
<keyword evidence="2" id="KW-1185">Reference proteome</keyword>
<accession>A0ACB7Z5V0</accession>
<evidence type="ECO:0000313" key="2">
    <source>
        <dbReference type="Proteomes" id="UP000828048"/>
    </source>
</evidence>
<gene>
    <name evidence="1" type="ORF">Vadar_016997</name>
</gene>
<protein>
    <submittedName>
        <fullName evidence="1">Uncharacterized protein</fullName>
    </submittedName>
</protein>
<proteinExistence type="predicted"/>
<reference evidence="1 2" key="1">
    <citation type="journal article" date="2021" name="Hortic Res">
        <title>High-quality reference genome and annotation aids understanding of berry development for evergreen blueberry (Vaccinium darrowii).</title>
        <authorList>
            <person name="Yu J."/>
            <person name="Hulse-Kemp A.M."/>
            <person name="Babiker E."/>
            <person name="Staton M."/>
        </authorList>
    </citation>
    <scope>NUCLEOTIDE SEQUENCE [LARGE SCALE GENOMIC DNA]</scope>
    <source>
        <strain evidence="2">cv. NJ 8807/NJ 8810</strain>
        <tissue evidence="1">Young leaf</tissue>
    </source>
</reference>
<dbReference type="EMBL" id="CM037154">
    <property type="protein sequence ID" value="KAH7860703.1"/>
    <property type="molecule type" value="Genomic_DNA"/>
</dbReference>
<evidence type="ECO:0000313" key="1">
    <source>
        <dbReference type="EMBL" id="KAH7860703.1"/>
    </source>
</evidence>
<dbReference type="Proteomes" id="UP000828048">
    <property type="component" value="Chromosome 4"/>
</dbReference>
<name>A0ACB7Z5V0_9ERIC</name>
<comment type="caution">
    <text evidence="1">The sequence shown here is derived from an EMBL/GenBank/DDBJ whole genome shotgun (WGS) entry which is preliminary data.</text>
</comment>
<sequence length="618" mass="71169">MNPIPTWVRRLWDVWDLRVLVLLSFTLQLILSIFGNRRKYKSSLWINVLVWSAYLMADWVATVALGKLSDVQGDPEKSNVLWVIWAPLLLLHLGGPDTITAYSLEDNQLWLRHLLGLVVQLFVAIYVILMSWKNSWFSFMSLPALVAGIIKYGERTWVLKSVSGNNLKDTIPFGDLRDKYAAMRHEYARVLILAHFQLKEFMMYLGGEGDSESYPQVIEHNMDLDSVEVSMGLLYDLLYTKASCIYSKGGFILRCISFGCTVTVLIGLIFRIGLLKTREEDEIDMAITGVLILGALVLEIYAAIVIFSSHWFMLWLIKQGRGEWVIWLNQKFPWLFNKEKSWSKMMWQFDLLGYCVKVSEPADVQKPSRKIIRSVLGCDYEIKWNIYQHKTAYSVHPLVYDAILEYYYSKIRCGSRIPNIVTPAELEEFQTILEPRYHRTAQLLQEKIYNLHLATQICYHLENEWEDAAGGDQDIPSGHSNSSSAKEVCKALSDYMMYLLLMHPLLLPSARASTNVEALLKYPDGIVGNARDITEACHFYLERNRDVWSRVAEGLKGKGKVKRWEILKLMWWGFLRDAADSPINGHFQQLRQGGELLTFMFFVNVLIENDTINSLGPL</sequence>